<dbReference type="Gene3D" id="3.30.160.70">
    <property type="entry name" value="Methylated DNA-protein cysteine methyltransferase domain"/>
    <property type="match status" value="1"/>
</dbReference>
<evidence type="ECO:0000256" key="2">
    <source>
        <dbReference type="ARBA" id="ARBA00008711"/>
    </source>
</evidence>
<dbReference type="AlphaFoldDB" id="A0A545TGM1"/>
<evidence type="ECO:0000256" key="1">
    <source>
        <dbReference type="ARBA" id="ARBA00001286"/>
    </source>
</evidence>
<evidence type="ECO:0000256" key="7">
    <source>
        <dbReference type="ARBA" id="ARBA00023015"/>
    </source>
</evidence>
<dbReference type="InterPro" id="IPR014048">
    <property type="entry name" value="MethylDNA_cys_MeTrfase_DNA-bd"/>
</dbReference>
<dbReference type="InterPro" id="IPR009057">
    <property type="entry name" value="Homeodomain-like_sf"/>
</dbReference>
<evidence type="ECO:0000256" key="6">
    <source>
        <dbReference type="ARBA" id="ARBA00022763"/>
    </source>
</evidence>
<keyword evidence="7" id="KW-0805">Transcription regulation</keyword>
<dbReference type="GO" id="GO:0003700">
    <property type="term" value="F:DNA-binding transcription factor activity"/>
    <property type="evidence" value="ECO:0007669"/>
    <property type="project" value="InterPro"/>
</dbReference>
<dbReference type="EC" id="2.1.1.63" evidence="3"/>
<dbReference type="Gene3D" id="1.10.10.60">
    <property type="entry name" value="Homeodomain-like"/>
    <property type="match status" value="1"/>
</dbReference>
<dbReference type="NCBIfam" id="TIGR00589">
    <property type="entry name" value="ogt"/>
    <property type="match status" value="1"/>
</dbReference>
<dbReference type="InterPro" id="IPR036631">
    <property type="entry name" value="MGMT_N_sf"/>
</dbReference>
<feature type="domain" description="HTH araC/xylS-type" evidence="11">
    <location>
        <begin position="65"/>
        <end position="162"/>
    </location>
</feature>
<dbReference type="InterPro" id="IPR036388">
    <property type="entry name" value="WH-like_DNA-bd_sf"/>
</dbReference>
<dbReference type="Pfam" id="PF12833">
    <property type="entry name" value="HTH_18"/>
    <property type="match status" value="1"/>
</dbReference>
<evidence type="ECO:0000256" key="10">
    <source>
        <dbReference type="ARBA" id="ARBA00049348"/>
    </source>
</evidence>
<dbReference type="PANTHER" id="PTHR10815:SF14">
    <property type="entry name" value="BIFUNCTIONAL TRANSCRIPTIONAL ACTIVATOR_DNA REPAIR ENZYME ADA"/>
    <property type="match status" value="1"/>
</dbReference>
<dbReference type="SUPFAM" id="SSF46767">
    <property type="entry name" value="Methylated DNA-protein cysteine methyltransferase, C-terminal domain"/>
    <property type="match status" value="1"/>
</dbReference>
<dbReference type="Gene3D" id="1.10.10.10">
    <property type="entry name" value="Winged helix-like DNA-binding domain superfamily/Winged helix DNA-binding domain"/>
    <property type="match status" value="1"/>
</dbReference>
<dbReference type="CDD" id="cd06445">
    <property type="entry name" value="ATase"/>
    <property type="match status" value="1"/>
</dbReference>
<reference evidence="12 13" key="1">
    <citation type="submission" date="2019-06" db="EMBL/GenBank/DDBJ databases">
        <title>Whole genome sequence for Rhodospirillaceae sp. R148.</title>
        <authorList>
            <person name="Wang G."/>
        </authorList>
    </citation>
    <scope>NUCLEOTIDE SEQUENCE [LARGE SCALE GENOMIC DNA]</scope>
    <source>
        <strain evidence="12 13">R148</strain>
    </source>
</reference>
<evidence type="ECO:0000259" key="11">
    <source>
        <dbReference type="PROSITE" id="PS01124"/>
    </source>
</evidence>
<dbReference type="GO" id="GO:0032259">
    <property type="term" value="P:methylation"/>
    <property type="evidence" value="ECO:0007669"/>
    <property type="project" value="UniProtKB-KW"/>
</dbReference>
<evidence type="ECO:0000256" key="3">
    <source>
        <dbReference type="ARBA" id="ARBA00011918"/>
    </source>
</evidence>
<keyword evidence="5 12" id="KW-0808">Transferase</keyword>
<keyword evidence="13" id="KW-1185">Reference proteome</keyword>
<dbReference type="SMART" id="SM00342">
    <property type="entry name" value="HTH_ARAC"/>
    <property type="match status" value="1"/>
</dbReference>
<dbReference type="GO" id="GO:0006281">
    <property type="term" value="P:DNA repair"/>
    <property type="evidence" value="ECO:0007669"/>
    <property type="project" value="UniProtKB-KW"/>
</dbReference>
<dbReference type="SUPFAM" id="SSF53155">
    <property type="entry name" value="Methylated DNA-protein cysteine methyltransferase domain"/>
    <property type="match status" value="1"/>
</dbReference>
<sequence length="353" mass="38593">MSLCLRNHDTRDRPGPALCLLCPCFVLAQASDRRAGPRAIGSWPYQITGARMATSPSNAQVALVRDACAYIEARVDERITLDDLAREVRLSPWHFQRLFKKIMGLSPREYAAAHRSKRFREELKNGESVAGATYGAGYGSSSRVYESAQRQLGMTPASYAKGGAGARIAYSIITTMHGKLLVAATEKGVCFVCLGEAGPFEDGSSESDDALEEQLRQEFPRADEIFRDDARIGPAVESVASYLGGERPRIDQPMDLPLDVQATAFQRRVWQELLAIPLGETRSYSEVAEAMGLSKSQRAVANACARNPVALLVPCHRVIREDGTLGGYRWGADRKTALLAQEAAMTELLPARS</sequence>
<keyword evidence="6" id="KW-0227">DNA damage</keyword>
<organism evidence="12 13">
    <name type="scientific">Denitrobaculum tricleocarpae</name>
    <dbReference type="NCBI Taxonomy" id="2591009"/>
    <lineage>
        <taxon>Bacteria</taxon>
        <taxon>Pseudomonadati</taxon>
        <taxon>Pseudomonadota</taxon>
        <taxon>Alphaproteobacteria</taxon>
        <taxon>Rhodospirillales</taxon>
        <taxon>Rhodospirillaceae</taxon>
        <taxon>Denitrobaculum</taxon>
    </lineage>
</organism>
<dbReference type="InterPro" id="IPR001497">
    <property type="entry name" value="MethylDNA_cys_MeTrfase_AS"/>
</dbReference>
<keyword evidence="9" id="KW-0234">DNA repair</keyword>
<dbReference type="FunFam" id="1.10.10.10:FF:000214">
    <property type="entry name" value="Methylated-DNA--protein-cysteine methyltransferase"/>
    <property type="match status" value="1"/>
</dbReference>
<dbReference type="Pfam" id="PF01035">
    <property type="entry name" value="DNA_binding_1"/>
    <property type="match status" value="1"/>
</dbReference>
<dbReference type="SUPFAM" id="SSF46689">
    <property type="entry name" value="Homeodomain-like"/>
    <property type="match status" value="1"/>
</dbReference>
<comment type="catalytic activity">
    <reaction evidence="1">
        <text>a 4-O-methyl-thymidine in DNA + L-cysteinyl-[protein] = a thymidine in DNA + S-methyl-L-cysteinyl-[protein]</text>
        <dbReference type="Rhea" id="RHEA:53428"/>
        <dbReference type="Rhea" id="RHEA-COMP:10131"/>
        <dbReference type="Rhea" id="RHEA-COMP:10132"/>
        <dbReference type="Rhea" id="RHEA-COMP:13555"/>
        <dbReference type="Rhea" id="RHEA-COMP:13556"/>
        <dbReference type="ChEBI" id="CHEBI:29950"/>
        <dbReference type="ChEBI" id="CHEBI:82612"/>
        <dbReference type="ChEBI" id="CHEBI:137386"/>
        <dbReference type="ChEBI" id="CHEBI:137387"/>
        <dbReference type="EC" id="2.1.1.63"/>
    </reaction>
</comment>
<keyword evidence="8" id="KW-0804">Transcription</keyword>
<dbReference type="PANTHER" id="PTHR10815">
    <property type="entry name" value="METHYLATED-DNA--PROTEIN-CYSTEINE METHYLTRANSFERASE"/>
    <property type="match status" value="1"/>
</dbReference>
<evidence type="ECO:0000256" key="5">
    <source>
        <dbReference type="ARBA" id="ARBA00022679"/>
    </source>
</evidence>
<dbReference type="PROSITE" id="PS00374">
    <property type="entry name" value="MGMT"/>
    <property type="match status" value="1"/>
</dbReference>
<evidence type="ECO:0000256" key="8">
    <source>
        <dbReference type="ARBA" id="ARBA00023163"/>
    </source>
</evidence>
<comment type="caution">
    <text evidence="12">The sequence shown here is derived from an EMBL/GenBank/DDBJ whole genome shotgun (WGS) entry which is preliminary data.</text>
</comment>
<proteinExistence type="inferred from homology"/>
<dbReference type="OrthoDB" id="9802228at2"/>
<dbReference type="GO" id="GO:0043565">
    <property type="term" value="F:sequence-specific DNA binding"/>
    <property type="evidence" value="ECO:0007669"/>
    <property type="project" value="InterPro"/>
</dbReference>
<gene>
    <name evidence="12" type="ORF">FKG95_22160</name>
</gene>
<comment type="similarity">
    <text evidence="2">Belongs to the MGMT family.</text>
</comment>
<comment type="catalytic activity">
    <reaction evidence="10">
        <text>a 6-O-methyl-2'-deoxyguanosine in DNA + L-cysteinyl-[protein] = S-methyl-L-cysteinyl-[protein] + a 2'-deoxyguanosine in DNA</text>
        <dbReference type="Rhea" id="RHEA:24000"/>
        <dbReference type="Rhea" id="RHEA-COMP:10131"/>
        <dbReference type="Rhea" id="RHEA-COMP:10132"/>
        <dbReference type="Rhea" id="RHEA-COMP:11367"/>
        <dbReference type="Rhea" id="RHEA-COMP:11368"/>
        <dbReference type="ChEBI" id="CHEBI:29950"/>
        <dbReference type="ChEBI" id="CHEBI:82612"/>
        <dbReference type="ChEBI" id="CHEBI:85445"/>
        <dbReference type="ChEBI" id="CHEBI:85448"/>
        <dbReference type="EC" id="2.1.1.63"/>
    </reaction>
</comment>
<evidence type="ECO:0000313" key="12">
    <source>
        <dbReference type="EMBL" id="TQV76336.1"/>
    </source>
</evidence>
<protein>
    <recommendedName>
        <fullName evidence="3">methylated-DNA--[protein]-cysteine S-methyltransferase</fullName>
        <ecNumber evidence="3">2.1.1.63</ecNumber>
    </recommendedName>
</protein>
<dbReference type="EMBL" id="VHSH01000008">
    <property type="protein sequence ID" value="TQV76336.1"/>
    <property type="molecule type" value="Genomic_DNA"/>
</dbReference>
<dbReference type="GO" id="GO:0003908">
    <property type="term" value="F:methylated-DNA-[protein]-cysteine S-methyltransferase activity"/>
    <property type="evidence" value="ECO:0007669"/>
    <property type="project" value="UniProtKB-EC"/>
</dbReference>
<dbReference type="InterPro" id="IPR018060">
    <property type="entry name" value="HTH_AraC"/>
</dbReference>
<evidence type="ECO:0000313" key="13">
    <source>
        <dbReference type="Proteomes" id="UP000315252"/>
    </source>
</evidence>
<evidence type="ECO:0000256" key="9">
    <source>
        <dbReference type="ARBA" id="ARBA00023204"/>
    </source>
</evidence>
<evidence type="ECO:0000256" key="4">
    <source>
        <dbReference type="ARBA" id="ARBA00022603"/>
    </source>
</evidence>
<accession>A0A545TGM1</accession>
<name>A0A545TGM1_9PROT</name>
<dbReference type="InterPro" id="IPR036217">
    <property type="entry name" value="MethylDNA_cys_MeTrfase_DNAb"/>
</dbReference>
<dbReference type="Proteomes" id="UP000315252">
    <property type="component" value="Unassembled WGS sequence"/>
</dbReference>
<dbReference type="PROSITE" id="PS01124">
    <property type="entry name" value="HTH_ARAC_FAMILY_2"/>
    <property type="match status" value="1"/>
</dbReference>
<keyword evidence="4 12" id="KW-0489">Methyltransferase</keyword>